<evidence type="ECO:0000313" key="2">
    <source>
        <dbReference type="EMBL" id="MFD1370472.1"/>
    </source>
</evidence>
<reference evidence="3" key="1">
    <citation type="journal article" date="2019" name="Int. J. Syst. Evol. Microbiol.">
        <title>The Global Catalogue of Microorganisms (GCM) 10K type strain sequencing project: providing services to taxonomists for standard genome sequencing and annotation.</title>
        <authorList>
            <consortium name="The Broad Institute Genomics Platform"/>
            <consortium name="The Broad Institute Genome Sequencing Center for Infectious Disease"/>
            <person name="Wu L."/>
            <person name="Ma J."/>
        </authorList>
    </citation>
    <scope>NUCLEOTIDE SEQUENCE [LARGE SCALE GENOMIC DNA]</scope>
    <source>
        <strain evidence="3">CCM 7526</strain>
    </source>
</reference>
<comment type="caution">
    <text evidence="2">The sequence shown here is derived from an EMBL/GenBank/DDBJ whole genome shotgun (WGS) entry which is preliminary data.</text>
</comment>
<keyword evidence="1" id="KW-0812">Transmembrane</keyword>
<sequence length="237" mass="24985">MGRLRSLRWGEVWAARPDGPPPGRALRTIVVLFAVMVVVCVATVVSAGIRIAATGRAAAGAERDLAGVRDELTGVRADLTESEQRGASSAAKTVTVTRESVAAALGGIDAATFDLPITICVADDDCPDRQTVTVTLVGCDGFPCVMVPDWGVTDPVRLELGGLEWRADGGLSTDKLSCAGDRLPATWTLRATVAEARYSVSGGWTPVRITATFDVDSTDEPTDCDYTGMRWTTEVAL</sequence>
<dbReference type="RefSeq" id="WP_317793757.1">
    <property type="nucleotide sequence ID" value="NZ_AP028461.1"/>
</dbReference>
<feature type="transmembrane region" description="Helical" evidence="1">
    <location>
        <begin position="29"/>
        <end position="53"/>
    </location>
</feature>
<keyword evidence="1" id="KW-1133">Transmembrane helix</keyword>
<accession>A0ABW4AJY1</accession>
<keyword evidence="1" id="KW-0472">Membrane</keyword>
<proteinExistence type="predicted"/>
<keyword evidence="3" id="KW-1185">Reference proteome</keyword>
<evidence type="ECO:0000256" key="1">
    <source>
        <dbReference type="SAM" id="Phobius"/>
    </source>
</evidence>
<name>A0ABW4AJY1_9ACTN</name>
<gene>
    <name evidence="2" type="ORF">ACFQ5G_34495</name>
</gene>
<organism evidence="2 3">
    <name type="scientific">Actinoplanes sichuanensis</name>
    <dbReference type="NCBI Taxonomy" id="512349"/>
    <lineage>
        <taxon>Bacteria</taxon>
        <taxon>Bacillati</taxon>
        <taxon>Actinomycetota</taxon>
        <taxon>Actinomycetes</taxon>
        <taxon>Micromonosporales</taxon>
        <taxon>Micromonosporaceae</taxon>
        <taxon>Actinoplanes</taxon>
    </lineage>
</organism>
<dbReference type="EMBL" id="JBHTMK010000044">
    <property type="protein sequence ID" value="MFD1370472.1"/>
    <property type="molecule type" value="Genomic_DNA"/>
</dbReference>
<evidence type="ECO:0000313" key="3">
    <source>
        <dbReference type="Proteomes" id="UP001597183"/>
    </source>
</evidence>
<dbReference type="Proteomes" id="UP001597183">
    <property type="component" value="Unassembled WGS sequence"/>
</dbReference>
<protein>
    <submittedName>
        <fullName evidence="2">Uncharacterized protein</fullName>
    </submittedName>
</protein>